<evidence type="ECO:0000313" key="6">
    <source>
        <dbReference type="Proteomes" id="UP001312893"/>
    </source>
</evidence>
<protein>
    <submittedName>
        <fullName evidence="5">L-glyceraldehyde 3-phosphate reductase</fullName>
        <ecNumber evidence="5">1.1.1.-</ecNumber>
    </submittedName>
</protein>
<organism evidence="5 6">
    <name type="scientific">Raoultella lignicola</name>
    <dbReference type="NCBI Taxonomy" id="3040939"/>
    <lineage>
        <taxon>Bacteria</taxon>
        <taxon>Pseudomonadati</taxon>
        <taxon>Pseudomonadota</taxon>
        <taxon>Gammaproteobacteria</taxon>
        <taxon>Enterobacterales</taxon>
        <taxon>Enterobacteriaceae</taxon>
        <taxon>Klebsiella/Raoultella group</taxon>
        <taxon>Raoultella</taxon>
    </lineage>
</organism>
<dbReference type="Gene3D" id="3.20.20.100">
    <property type="entry name" value="NADP-dependent oxidoreductase domain"/>
    <property type="match status" value="1"/>
</dbReference>
<evidence type="ECO:0000313" key="5">
    <source>
        <dbReference type="EMBL" id="MEL0552446.1"/>
    </source>
</evidence>
<dbReference type="GO" id="GO:0016491">
    <property type="term" value="F:oxidoreductase activity"/>
    <property type="evidence" value="ECO:0007669"/>
    <property type="project" value="UniProtKB-KW"/>
</dbReference>
<accession>A0ABU9F9J9</accession>
<keyword evidence="2" id="KW-0521">NADP</keyword>
<dbReference type="InterPro" id="IPR005399">
    <property type="entry name" value="K_chnl_volt-dep_bsu_KCNAB-rel"/>
</dbReference>
<dbReference type="Pfam" id="PF00248">
    <property type="entry name" value="Aldo_ket_red"/>
    <property type="match status" value="1"/>
</dbReference>
<evidence type="ECO:0000259" key="4">
    <source>
        <dbReference type="Pfam" id="PF00248"/>
    </source>
</evidence>
<keyword evidence="6" id="KW-1185">Reference proteome</keyword>
<dbReference type="NCBIfam" id="NF007388">
    <property type="entry name" value="PRK09912.1"/>
    <property type="match status" value="1"/>
</dbReference>
<proteinExistence type="inferred from homology"/>
<gene>
    <name evidence="5" type="primary">mgrA</name>
    <name evidence="5" type="ORF">QFI96_012165</name>
</gene>
<feature type="domain" description="NADP-dependent oxidoreductase" evidence="4">
    <location>
        <begin position="28"/>
        <end position="332"/>
    </location>
</feature>
<dbReference type="PANTHER" id="PTHR43150:SF4">
    <property type="entry name" value="L-GLYCERALDEHYDE 3-PHOSPHATE REDUCTASE"/>
    <property type="match status" value="1"/>
</dbReference>
<keyword evidence="3 5" id="KW-0560">Oxidoreductase</keyword>
<dbReference type="InterPro" id="IPR036812">
    <property type="entry name" value="NAD(P)_OxRdtase_dom_sf"/>
</dbReference>
<evidence type="ECO:0000256" key="1">
    <source>
        <dbReference type="ARBA" id="ARBA00006515"/>
    </source>
</evidence>
<sequence length="346" mass="38815">MSWLAAPTRYDQMQYRYCGKSGLQLPLLSLGLWHNFSHGHALDDQRALLRKAFDLGITHFDLANNYGPPPGSAEENFGRLLREDFAAYRDELIIATKAGYSMWPGPYGNGSSRKYLLSSLDQSLKRMGLDYVDIFYSHRVDENTPMEETAAALAQAVQSGKALYVGISSYSPERTREMAALLREWKIPLLIHQPSYNLLNRWVDTSGLLDTLEENGVGCIAFTPLAQGLLTGKYLQQIPEGSRMFYEGKRARGLTENMLSEANLNSLRLLQEMANSRGQSMAQMALSWLLKDSRVTSVLIGASRPQQLEENVQALQNLTFSAEELARIDQHVADGQLNLWQTSSDQ</sequence>
<evidence type="ECO:0000256" key="2">
    <source>
        <dbReference type="ARBA" id="ARBA00022857"/>
    </source>
</evidence>
<dbReference type="SUPFAM" id="SSF51430">
    <property type="entry name" value="NAD(P)-linked oxidoreductase"/>
    <property type="match status" value="1"/>
</dbReference>
<comment type="caution">
    <text evidence="5">The sequence shown here is derived from an EMBL/GenBank/DDBJ whole genome shotgun (WGS) entry which is preliminary data.</text>
</comment>
<dbReference type="PANTHER" id="PTHR43150">
    <property type="entry name" value="HYPERKINETIC, ISOFORM M"/>
    <property type="match status" value="1"/>
</dbReference>
<reference evidence="5 6" key="1">
    <citation type="submission" date="2024-04" db="EMBL/GenBank/DDBJ databases">
        <title>Two novel Raoultella species associated with bleeding cankers of broadleaf hosts, Raoultella scottia sp. nov. and Raoultella lignicola sp. nov.</title>
        <authorList>
            <person name="Brady C.L."/>
        </authorList>
    </citation>
    <scope>NUCLEOTIDE SEQUENCE [LARGE SCALE GENOMIC DNA]</scope>
    <source>
        <strain evidence="5 6">TW_WC1a.1</strain>
    </source>
</reference>
<name>A0ABU9F9J9_9ENTR</name>
<dbReference type="Proteomes" id="UP001312893">
    <property type="component" value="Unassembled WGS sequence"/>
</dbReference>
<dbReference type="EMBL" id="JARXNK020000103">
    <property type="protein sequence ID" value="MEL0552446.1"/>
    <property type="molecule type" value="Genomic_DNA"/>
</dbReference>
<dbReference type="RefSeq" id="WP_123756467.1">
    <property type="nucleotide sequence ID" value="NZ_JARXNK020000103.1"/>
</dbReference>
<dbReference type="EC" id="1.1.1.-" evidence="5"/>
<comment type="similarity">
    <text evidence="1">Belongs to the shaker potassium channel beta subunit family.</text>
</comment>
<evidence type="ECO:0000256" key="3">
    <source>
        <dbReference type="ARBA" id="ARBA00023002"/>
    </source>
</evidence>
<dbReference type="InterPro" id="IPR023210">
    <property type="entry name" value="NADP_OxRdtase_dom"/>
</dbReference>